<reference evidence="4" key="1">
    <citation type="submission" date="2018-09" db="EMBL/GenBank/DDBJ databases">
        <title>Complete Genome Sequencing of Sulfolobus sp. JCM 16834.</title>
        <authorList>
            <person name="Kato S."/>
            <person name="Itoh T."/>
            <person name="Ohkuma M."/>
        </authorList>
    </citation>
    <scope>NUCLEOTIDE SEQUENCE [LARGE SCALE GENOMIC DNA]</scope>
    <source>
        <strain evidence="4">IC-007</strain>
    </source>
</reference>
<dbReference type="Gene3D" id="2.40.30.310">
    <property type="match status" value="1"/>
</dbReference>
<dbReference type="EMBL" id="AP018930">
    <property type="protein sequence ID" value="BBG25921.1"/>
    <property type="molecule type" value="Genomic_DNA"/>
</dbReference>
<dbReference type="RefSeq" id="WP_054846625.1">
    <property type="nucleotide sequence ID" value="NZ_AP018929.1"/>
</dbReference>
<gene>
    <name evidence="1" type="ORF">IC006_0456</name>
    <name evidence="2" type="ORF">IC007_0426</name>
</gene>
<evidence type="ECO:0000313" key="2">
    <source>
        <dbReference type="EMBL" id="BBG25921.1"/>
    </source>
</evidence>
<dbReference type="STRING" id="1294262.GCA_001316085_02688"/>
<evidence type="ECO:0000313" key="3">
    <source>
        <dbReference type="Proteomes" id="UP000322983"/>
    </source>
</evidence>
<dbReference type="Gene3D" id="3.30.70.1900">
    <property type="match status" value="1"/>
</dbReference>
<dbReference type="GeneID" id="41716901"/>
<reference evidence="1 3" key="2">
    <citation type="journal article" date="2020" name="Int. J. Syst. Evol. Microbiol.">
        <title>Sulfuracidifex tepidarius gen. nov., sp. nov. and transfer of Sulfolobus metallicus Huber and Stetter 1992 to the genus Sulfuracidifex as Sulfuracidifex metallicus comb. nov.</title>
        <authorList>
            <person name="Itoh T."/>
            <person name="Miura T."/>
            <person name="Sakai H.D."/>
            <person name="Kato S."/>
            <person name="Ohkuma M."/>
            <person name="Takashina T."/>
        </authorList>
    </citation>
    <scope>NUCLEOTIDE SEQUENCE [LARGE SCALE GENOMIC DNA]</scope>
    <source>
        <strain evidence="1 3">IC-006</strain>
        <strain evidence="2">IC-007</strain>
    </source>
</reference>
<name>A0A510DSL0_9CREN</name>
<dbReference type="OrthoDB" id="41517at2157"/>
<dbReference type="KEGG" id="step:IC006_0456"/>
<organism evidence="1 3">
    <name type="scientific">Sulfuracidifex tepidarius</name>
    <dbReference type="NCBI Taxonomy" id="1294262"/>
    <lineage>
        <taxon>Archaea</taxon>
        <taxon>Thermoproteota</taxon>
        <taxon>Thermoprotei</taxon>
        <taxon>Sulfolobales</taxon>
        <taxon>Sulfolobaceae</taxon>
        <taxon>Sulfuracidifex</taxon>
    </lineage>
</organism>
<keyword evidence="3" id="KW-1185">Reference proteome</keyword>
<dbReference type="Proteomes" id="UP000325030">
    <property type="component" value="Chromosome"/>
</dbReference>
<evidence type="ECO:0000313" key="1">
    <source>
        <dbReference type="EMBL" id="BBG23172.1"/>
    </source>
</evidence>
<dbReference type="EMBL" id="AP018929">
    <property type="protein sequence ID" value="BBG23172.1"/>
    <property type="molecule type" value="Genomic_DNA"/>
</dbReference>
<protein>
    <submittedName>
        <fullName evidence="1">Uncharacterized protein</fullName>
    </submittedName>
</protein>
<evidence type="ECO:0000313" key="4">
    <source>
        <dbReference type="Proteomes" id="UP000325030"/>
    </source>
</evidence>
<proteinExistence type="predicted"/>
<dbReference type="Proteomes" id="UP000322983">
    <property type="component" value="Chromosome"/>
</dbReference>
<accession>A0A510DSL0</accession>
<accession>A0A510E0A0</accession>
<sequence>MKVICRVKVVPSTDAVIPPFSAKVGKTLLGGTKSNVSISPLWDGKRYLFKSGDAPIPMTVYAGDEYWFRIGGDEREVATAIAGLRDTKAFNTLWHVEDVEVKRVGDLPSDTRRITVETLTPAILPDPFSPKKRKRFSNEFVTVFAVNFMDELRFTREDVKEKLATIEEVVTEEPSWMKWVTVIYAGKRVVGVVGKFTYSSERFGEMMPVIGNAVVKGIGSSRRNGFGIVKVTLDNGNQRIPYF</sequence>
<dbReference type="AlphaFoldDB" id="A0A510DSL0"/>